<gene>
    <name evidence="10" type="ORF">SAMN02745973_01143</name>
</gene>
<accession>A0A1T4LYY3</accession>
<evidence type="ECO:0000256" key="8">
    <source>
        <dbReference type="PIRNR" id="PIRNR037778"/>
    </source>
</evidence>
<evidence type="ECO:0000313" key="11">
    <source>
        <dbReference type="Proteomes" id="UP000196365"/>
    </source>
</evidence>
<organism evidence="10 11">
    <name type="scientific">Garciella nitratireducens DSM 15102</name>
    <dbReference type="NCBI Taxonomy" id="1121911"/>
    <lineage>
        <taxon>Bacteria</taxon>
        <taxon>Bacillati</taxon>
        <taxon>Bacillota</taxon>
        <taxon>Clostridia</taxon>
        <taxon>Eubacteriales</taxon>
        <taxon>Eubacteriaceae</taxon>
        <taxon>Garciella</taxon>
    </lineage>
</organism>
<dbReference type="AlphaFoldDB" id="A0A1T4LYY3"/>
<keyword evidence="6 9" id="KW-1133">Transmembrane helix</keyword>
<dbReference type="GO" id="GO:0032217">
    <property type="term" value="F:riboflavin transmembrane transporter activity"/>
    <property type="evidence" value="ECO:0007669"/>
    <property type="project" value="UniProtKB-UniRule"/>
</dbReference>
<evidence type="ECO:0000256" key="6">
    <source>
        <dbReference type="ARBA" id="ARBA00022989"/>
    </source>
</evidence>
<evidence type="ECO:0000256" key="5">
    <source>
        <dbReference type="ARBA" id="ARBA00022692"/>
    </source>
</evidence>
<dbReference type="PANTHER" id="PTHR38438:SF1">
    <property type="entry name" value="RIBOFLAVIN TRANSPORTER RIBU"/>
    <property type="match status" value="1"/>
</dbReference>
<feature type="transmembrane region" description="Helical" evidence="9">
    <location>
        <begin position="170"/>
        <end position="194"/>
    </location>
</feature>
<protein>
    <recommendedName>
        <fullName evidence="8">Riboflavin transporter</fullName>
    </recommendedName>
</protein>
<dbReference type="EMBL" id="FUWV01000005">
    <property type="protein sequence ID" value="SJZ59851.1"/>
    <property type="molecule type" value="Genomic_DNA"/>
</dbReference>
<dbReference type="InterPro" id="IPR025720">
    <property type="entry name" value="RibU"/>
</dbReference>
<name>A0A1T4LYY3_9FIRM</name>
<sequence>MKGITANHRSKVFNTNTMVKISVLAVLSFILMLFEVLIPIFPGFLKMDLSDVPALLGSFALGPAAGVMIELLKNILHIAIRGSITGGVGELSNFLVGAIFVFTAGSIYQMKKSKKNAIFAMIVATIAMSIAGILTNYYLIIPFYSKIMPLDAIIEMGTKANSAIVDLKTLIIYGVTPFNLLKGAIISIVVSITYKKVSPILHKA</sequence>
<comment type="subcellular location">
    <subcellularLocation>
        <location evidence="1">Cell membrane</location>
        <topology evidence="1">Multi-pass membrane protein</topology>
    </subcellularLocation>
</comment>
<evidence type="ECO:0000256" key="7">
    <source>
        <dbReference type="ARBA" id="ARBA00023136"/>
    </source>
</evidence>
<dbReference type="PANTHER" id="PTHR38438">
    <property type="entry name" value="RIBOFLAVIN TRANSPORTER RIBU"/>
    <property type="match status" value="1"/>
</dbReference>
<evidence type="ECO:0000256" key="1">
    <source>
        <dbReference type="ARBA" id="ARBA00004651"/>
    </source>
</evidence>
<keyword evidence="5 9" id="KW-0812">Transmembrane</keyword>
<keyword evidence="11" id="KW-1185">Reference proteome</keyword>
<reference evidence="10 11" key="1">
    <citation type="submission" date="2017-02" db="EMBL/GenBank/DDBJ databases">
        <authorList>
            <person name="Peterson S.W."/>
        </authorList>
    </citation>
    <scope>NUCLEOTIDE SEQUENCE [LARGE SCALE GENOMIC DNA]</scope>
    <source>
        <strain evidence="10 11">DSM 15102</strain>
    </source>
</reference>
<dbReference type="Proteomes" id="UP000196365">
    <property type="component" value="Unassembled WGS sequence"/>
</dbReference>
<comment type="function">
    <text evidence="8">Probably a riboflavin-binding protein that interacts with the energy-coupling factor (ECF) ABC-transporter complex.</text>
</comment>
<evidence type="ECO:0000313" key="10">
    <source>
        <dbReference type="EMBL" id="SJZ59851.1"/>
    </source>
</evidence>
<keyword evidence="3 8" id="KW-0813">Transport</keyword>
<evidence type="ECO:0000256" key="4">
    <source>
        <dbReference type="ARBA" id="ARBA00022475"/>
    </source>
</evidence>
<evidence type="ECO:0000256" key="3">
    <source>
        <dbReference type="ARBA" id="ARBA00022448"/>
    </source>
</evidence>
<keyword evidence="4 8" id="KW-1003">Cell membrane</keyword>
<proteinExistence type="inferred from homology"/>
<feature type="transmembrane region" description="Helical" evidence="9">
    <location>
        <begin position="53"/>
        <end position="72"/>
    </location>
</feature>
<feature type="transmembrane region" description="Helical" evidence="9">
    <location>
        <begin position="117"/>
        <end position="140"/>
    </location>
</feature>
<dbReference type="Gene3D" id="1.10.1760.20">
    <property type="match status" value="1"/>
</dbReference>
<dbReference type="RefSeq" id="WP_200810759.1">
    <property type="nucleotide sequence ID" value="NZ_FUWV01000005.1"/>
</dbReference>
<comment type="similarity">
    <text evidence="2 8">Belongs to the prokaryotic riboflavin transporter (P-RFT) (TC 2.A.87) family.</text>
</comment>
<dbReference type="PIRSF" id="PIRSF037778">
    <property type="entry name" value="UCP037778_transp_RibU"/>
    <property type="match status" value="1"/>
</dbReference>
<dbReference type="GO" id="GO:0005886">
    <property type="term" value="C:plasma membrane"/>
    <property type="evidence" value="ECO:0007669"/>
    <property type="project" value="UniProtKB-SubCell"/>
</dbReference>
<evidence type="ECO:0000256" key="9">
    <source>
        <dbReference type="SAM" id="Phobius"/>
    </source>
</evidence>
<evidence type="ECO:0000256" key="2">
    <source>
        <dbReference type="ARBA" id="ARBA00005540"/>
    </source>
</evidence>
<keyword evidence="7 8" id="KW-0472">Membrane</keyword>
<dbReference type="Pfam" id="PF12822">
    <property type="entry name" value="ECF_trnsprt"/>
    <property type="match status" value="1"/>
</dbReference>
<feature type="transmembrane region" description="Helical" evidence="9">
    <location>
        <begin position="21"/>
        <end position="41"/>
    </location>
</feature>
<dbReference type="InterPro" id="IPR024529">
    <property type="entry name" value="ECF_trnsprt_substrate-spec"/>
</dbReference>